<reference evidence="2 3" key="1">
    <citation type="journal article" date="2008" name="Nature">
        <title>The genome of Laccaria bicolor provides insights into mycorrhizal symbiosis.</title>
        <authorList>
            <person name="Martin F."/>
            <person name="Aerts A."/>
            <person name="Ahren D."/>
            <person name="Brun A."/>
            <person name="Danchin E.G.J."/>
            <person name="Duchaussoy F."/>
            <person name="Gibon J."/>
            <person name="Kohler A."/>
            <person name="Lindquist E."/>
            <person name="Pereda V."/>
            <person name="Salamov A."/>
            <person name="Shapiro H.J."/>
            <person name="Wuyts J."/>
            <person name="Blaudez D."/>
            <person name="Buee M."/>
            <person name="Brokstein P."/>
            <person name="Canbaeck B."/>
            <person name="Cohen D."/>
            <person name="Courty P.E."/>
            <person name="Coutinho P.M."/>
            <person name="Delaruelle C."/>
            <person name="Detter J.C."/>
            <person name="Deveau A."/>
            <person name="DiFazio S."/>
            <person name="Duplessis S."/>
            <person name="Fraissinet-Tachet L."/>
            <person name="Lucic E."/>
            <person name="Frey-Klett P."/>
            <person name="Fourrey C."/>
            <person name="Feussner I."/>
            <person name="Gay G."/>
            <person name="Grimwood J."/>
            <person name="Hoegger P.J."/>
            <person name="Jain P."/>
            <person name="Kilaru S."/>
            <person name="Labbe J."/>
            <person name="Lin Y.C."/>
            <person name="Legue V."/>
            <person name="Le Tacon F."/>
            <person name="Marmeisse R."/>
            <person name="Melayah D."/>
            <person name="Montanini B."/>
            <person name="Muratet M."/>
            <person name="Nehls U."/>
            <person name="Niculita-Hirzel H."/>
            <person name="Oudot-Le Secq M.P."/>
            <person name="Peter M."/>
            <person name="Quesneville H."/>
            <person name="Rajashekar B."/>
            <person name="Reich M."/>
            <person name="Rouhier N."/>
            <person name="Schmutz J."/>
            <person name="Yin T."/>
            <person name="Chalot M."/>
            <person name="Henrissat B."/>
            <person name="Kuees U."/>
            <person name="Lucas S."/>
            <person name="Van de Peer Y."/>
            <person name="Podila G.K."/>
            <person name="Polle A."/>
            <person name="Pukkila P.J."/>
            <person name="Richardson P.M."/>
            <person name="Rouze P."/>
            <person name="Sanders I.R."/>
            <person name="Stajich J.E."/>
            <person name="Tunlid A."/>
            <person name="Tuskan G."/>
            <person name="Grigoriev I.V."/>
        </authorList>
    </citation>
    <scope>NUCLEOTIDE SEQUENCE [LARGE SCALE GENOMIC DNA]</scope>
    <source>
        <strain evidence="3">S238N-H82 / ATCC MYA-4686</strain>
    </source>
</reference>
<gene>
    <name evidence="2" type="ORF">LACBIDRAFT_325918</name>
</gene>
<feature type="transmembrane region" description="Helical" evidence="1">
    <location>
        <begin position="215"/>
        <end position="237"/>
    </location>
</feature>
<dbReference type="InParanoid" id="B0D6N9"/>
<dbReference type="GeneID" id="6075707"/>
<keyword evidence="1" id="KW-0812">Transmembrane</keyword>
<sequence length="325" mass="37608">MHEDAEEIPGWVDAVKLCQESLLKPPFFVYINPNFISSHLSRHHIVSDSEVATQYSRHHIVSDSEFQSCMEKPHIVISVLTGRDSESKKWTNITLNQSLLYLQDFKIVWYLILIFYIQQDGLYQWKVSCPAFHCQSFGDPFSELSSYPLNPAIPPDLHERRKRVLDLVLLLDLLLLDLNSVHRNDRIPLPLPTLIIIIWFLRMKKYATQIFIGHPFGGLYLSFYSLFVDPSFLYMPLNSCASPTFLPTNTNSSISAMEGTSMRLVRLSTRALVYSLEYKSRAMSIREVESRVSGLGAFYYERAEFDLTKYAVNQNHWYSDLNGFD</sequence>
<dbReference type="Proteomes" id="UP000001194">
    <property type="component" value="Unassembled WGS sequence"/>
</dbReference>
<dbReference type="HOGENOM" id="CLU_855476_0_0_1"/>
<proteinExistence type="predicted"/>
<keyword evidence="3" id="KW-1185">Reference proteome</keyword>
<evidence type="ECO:0000313" key="2">
    <source>
        <dbReference type="EMBL" id="EDR09257.1"/>
    </source>
</evidence>
<organism evidence="3">
    <name type="scientific">Laccaria bicolor (strain S238N-H82 / ATCC MYA-4686)</name>
    <name type="common">Bicoloured deceiver</name>
    <name type="synonym">Laccaria laccata var. bicolor</name>
    <dbReference type="NCBI Taxonomy" id="486041"/>
    <lineage>
        <taxon>Eukaryota</taxon>
        <taxon>Fungi</taxon>
        <taxon>Dikarya</taxon>
        <taxon>Basidiomycota</taxon>
        <taxon>Agaricomycotina</taxon>
        <taxon>Agaricomycetes</taxon>
        <taxon>Agaricomycetidae</taxon>
        <taxon>Agaricales</taxon>
        <taxon>Agaricineae</taxon>
        <taxon>Hydnangiaceae</taxon>
        <taxon>Laccaria</taxon>
    </lineage>
</organism>
<evidence type="ECO:0000256" key="1">
    <source>
        <dbReference type="SAM" id="Phobius"/>
    </source>
</evidence>
<protein>
    <submittedName>
        <fullName evidence="2">Predicted protein</fullName>
    </submittedName>
</protein>
<keyword evidence="1" id="KW-0472">Membrane</keyword>
<name>B0D6N9_LACBS</name>
<dbReference type="KEGG" id="lbc:LACBIDRAFT_325918"/>
<accession>B0D6N9</accession>
<dbReference type="AlphaFoldDB" id="B0D6N9"/>
<dbReference type="EMBL" id="DS547099">
    <property type="protein sequence ID" value="EDR09257.1"/>
    <property type="molecule type" value="Genomic_DNA"/>
</dbReference>
<dbReference type="RefSeq" id="XP_001879606.1">
    <property type="nucleotide sequence ID" value="XM_001879571.1"/>
</dbReference>
<evidence type="ECO:0000313" key="3">
    <source>
        <dbReference type="Proteomes" id="UP000001194"/>
    </source>
</evidence>
<keyword evidence="1" id="KW-1133">Transmembrane helix</keyword>